<dbReference type="SUPFAM" id="SSF51316">
    <property type="entry name" value="Mss4-like"/>
    <property type="match status" value="1"/>
</dbReference>
<dbReference type="Pfam" id="PF01641">
    <property type="entry name" value="SelR"/>
    <property type="match status" value="1"/>
</dbReference>
<comment type="function">
    <text evidence="6">Methionine-sulfoxide reductase that specifically reduces methionine (R)-sulfoxide back to methionine. While in many cases methionine oxidation is the result of random oxidation following oxidative stress, methionine oxidation is also a post-translational modification that takes place on specific residues.</text>
</comment>
<dbReference type="GO" id="GO:0046872">
    <property type="term" value="F:metal ion binding"/>
    <property type="evidence" value="ECO:0007669"/>
    <property type="project" value="UniProtKB-KW"/>
</dbReference>
<sequence>MRNKYFCVRSIILIASFCLSDQAASTHPTRPGKIILSDKEWKKRLADEEYNVCRKSGTEKAGSGKWLTNKEKGVYTCACCGTELFHSSTKFHSGTGWPSFFDVLKDKDVPNLLAIDTHTDTSHGMTRTEVRCGKCEAHLGHVFDDGPPPTGLRYCINSVCLHFKPDVLDKKETTNEL</sequence>
<dbReference type="GO" id="GO:0005737">
    <property type="term" value="C:cytoplasm"/>
    <property type="evidence" value="ECO:0007669"/>
    <property type="project" value="TreeGrafter"/>
</dbReference>
<evidence type="ECO:0000313" key="9">
    <source>
        <dbReference type="Proteomes" id="UP000678393"/>
    </source>
</evidence>
<evidence type="ECO:0000256" key="6">
    <source>
        <dbReference type="RuleBase" id="RU365044"/>
    </source>
</evidence>
<accession>A0A8S3ZII4</accession>
<dbReference type="NCBIfam" id="TIGR00357">
    <property type="entry name" value="peptide-methionine (R)-S-oxide reductase MsrB"/>
    <property type="match status" value="1"/>
</dbReference>
<dbReference type="InterPro" id="IPR028427">
    <property type="entry name" value="Met_Sox_Rdtase_MsrB"/>
</dbReference>
<keyword evidence="3 6" id="KW-0862">Zinc</keyword>
<dbReference type="GO" id="GO:0033743">
    <property type="term" value="F:peptide-methionine (R)-S-oxide reductase activity"/>
    <property type="evidence" value="ECO:0007669"/>
    <property type="project" value="UniProtKB-EC"/>
</dbReference>
<dbReference type="GO" id="GO:0030091">
    <property type="term" value="P:protein repair"/>
    <property type="evidence" value="ECO:0007669"/>
    <property type="project" value="InterPro"/>
</dbReference>
<feature type="domain" description="MsrB" evidence="7">
    <location>
        <begin position="38"/>
        <end position="166"/>
    </location>
</feature>
<comment type="caution">
    <text evidence="8">The sequence shown here is derived from an EMBL/GenBank/DDBJ whole genome shotgun (WGS) entry which is preliminary data.</text>
</comment>
<dbReference type="PROSITE" id="PS51790">
    <property type="entry name" value="MSRB"/>
    <property type="match status" value="1"/>
</dbReference>
<name>A0A8S3ZII4_9EUPU</name>
<organism evidence="8 9">
    <name type="scientific">Candidula unifasciata</name>
    <dbReference type="NCBI Taxonomy" id="100452"/>
    <lineage>
        <taxon>Eukaryota</taxon>
        <taxon>Metazoa</taxon>
        <taxon>Spiralia</taxon>
        <taxon>Lophotrochozoa</taxon>
        <taxon>Mollusca</taxon>
        <taxon>Gastropoda</taxon>
        <taxon>Heterobranchia</taxon>
        <taxon>Euthyneura</taxon>
        <taxon>Panpulmonata</taxon>
        <taxon>Eupulmonata</taxon>
        <taxon>Stylommatophora</taxon>
        <taxon>Helicina</taxon>
        <taxon>Helicoidea</taxon>
        <taxon>Geomitridae</taxon>
        <taxon>Candidula</taxon>
    </lineage>
</organism>
<evidence type="ECO:0000256" key="1">
    <source>
        <dbReference type="ARBA" id="ARBA00007174"/>
    </source>
</evidence>
<evidence type="ECO:0000256" key="5">
    <source>
        <dbReference type="ARBA" id="ARBA00048488"/>
    </source>
</evidence>
<evidence type="ECO:0000256" key="4">
    <source>
        <dbReference type="ARBA" id="ARBA00023002"/>
    </source>
</evidence>
<dbReference type="PANTHER" id="PTHR10173">
    <property type="entry name" value="METHIONINE SULFOXIDE REDUCTASE"/>
    <property type="match status" value="1"/>
</dbReference>
<feature type="chain" id="PRO_5035962517" description="Peptide-methionine (R)-S-oxide reductase" evidence="6">
    <location>
        <begin position="26"/>
        <end position="177"/>
    </location>
</feature>
<dbReference type="Proteomes" id="UP000678393">
    <property type="component" value="Unassembled WGS sequence"/>
</dbReference>
<comment type="similarity">
    <text evidence="1 6">Belongs to the MsrB Met sulfoxide reductase family.</text>
</comment>
<evidence type="ECO:0000256" key="2">
    <source>
        <dbReference type="ARBA" id="ARBA00022723"/>
    </source>
</evidence>
<dbReference type="InterPro" id="IPR002579">
    <property type="entry name" value="Met_Sox_Rdtase_MsrB_dom"/>
</dbReference>
<dbReference type="AlphaFoldDB" id="A0A8S3ZII4"/>
<dbReference type="GO" id="GO:0006979">
    <property type="term" value="P:response to oxidative stress"/>
    <property type="evidence" value="ECO:0007669"/>
    <property type="project" value="InterPro"/>
</dbReference>
<dbReference type="FunFam" id="2.170.150.20:FF:000001">
    <property type="entry name" value="Peptide methionine sulfoxide reductase MsrB"/>
    <property type="match status" value="1"/>
</dbReference>
<evidence type="ECO:0000313" key="8">
    <source>
        <dbReference type="EMBL" id="CAG5129297.1"/>
    </source>
</evidence>
<keyword evidence="6" id="KW-0732">Signal</keyword>
<comment type="catalytic activity">
    <reaction evidence="5 6">
        <text>L-methionyl-[protein] + [thioredoxin]-disulfide + H2O = L-methionyl-(R)-S-oxide-[protein] + [thioredoxin]-dithiol</text>
        <dbReference type="Rhea" id="RHEA:24164"/>
        <dbReference type="Rhea" id="RHEA-COMP:10698"/>
        <dbReference type="Rhea" id="RHEA-COMP:10700"/>
        <dbReference type="Rhea" id="RHEA-COMP:12313"/>
        <dbReference type="Rhea" id="RHEA-COMP:12314"/>
        <dbReference type="ChEBI" id="CHEBI:15377"/>
        <dbReference type="ChEBI" id="CHEBI:16044"/>
        <dbReference type="ChEBI" id="CHEBI:29950"/>
        <dbReference type="ChEBI" id="CHEBI:45764"/>
        <dbReference type="ChEBI" id="CHEBI:50058"/>
        <dbReference type="EC" id="1.8.4.12"/>
    </reaction>
</comment>
<keyword evidence="9" id="KW-1185">Reference proteome</keyword>
<gene>
    <name evidence="8" type="ORF">CUNI_LOCUS14855</name>
</gene>
<dbReference type="EC" id="1.8.4.12" evidence="6"/>
<feature type="signal peptide" evidence="6">
    <location>
        <begin position="1"/>
        <end position="25"/>
    </location>
</feature>
<dbReference type="Gene3D" id="2.170.150.20">
    <property type="entry name" value="Peptide methionine sulfoxide reductase"/>
    <property type="match status" value="1"/>
</dbReference>
<dbReference type="EMBL" id="CAJHNH020003446">
    <property type="protein sequence ID" value="CAG5129297.1"/>
    <property type="molecule type" value="Genomic_DNA"/>
</dbReference>
<dbReference type="PANTHER" id="PTHR10173:SF52">
    <property type="entry name" value="METHIONINE-R-SULFOXIDE REDUCTASE B1"/>
    <property type="match status" value="1"/>
</dbReference>
<evidence type="ECO:0000256" key="3">
    <source>
        <dbReference type="ARBA" id="ARBA00022833"/>
    </source>
</evidence>
<protein>
    <recommendedName>
        <fullName evidence="6">Peptide-methionine (R)-S-oxide reductase</fullName>
        <ecNumber evidence="6">1.8.4.12</ecNumber>
    </recommendedName>
</protein>
<keyword evidence="4 6" id="KW-0560">Oxidoreductase</keyword>
<comment type="cofactor">
    <cofactor evidence="6">
        <name>Zn(2+)</name>
        <dbReference type="ChEBI" id="CHEBI:29105"/>
    </cofactor>
    <text evidence="6">Binds 1 zinc ion per subunit.</text>
</comment>
<proteinExistence type="inferred from homology"/>
<evidence type="ECO:0000259" key="7">
    <source>
        <dbReference type="PROSITE" id="PS51790"/>
    </source>
</evidence>
<dbReference type="InterPro" id="IPR011057">
    <property type="entry name" value="Mss4-like_sf"/>
</dbReference>
<keyword evidence="2 6" id="KW-0479">Metal-binding</keyword>
<dbReference type="OrthoDB" id="44061at2759"/>
<reference evidence="8" key="1">
    <citation type="submission" date="2021-04" db="EMBL/GenBank/DDBJ databases">
        <authorList>
            <consortium name="Molecular Ecology Group"/>
        </authorList>
    </citation>
    <scope>NUCLEOTIDE SEQUENCE</scope>
</reference>